<dbReference type="Pfam" id="PF13828">
    <property type="entry name" value="DUF4190"/>
    <property type="match status" value="1"/>
</dbReference>
<evidence type="ECO:0000259" key="2">
    <source>
        <dbReference type="Pfam" id="PF13828"/>
    </source>
</evidence>
<keyword evidence="1" id="KW-1133">Transmembrane helix</keyword>
<evidence type="ECO:0000313" key="3">
    <source>
        <dbReference type="EMBL" id="MBO0651627.1"/>
    </source>
</evidence>
<keyword evidence="1" id="KW-0812">Transmembrane</keyword>
<gene>
    <name evidence="3" type="ORF">J1792_02040</name>
</gene>
<dbReference type="AlphaFoldDB" id="A0A939JNG9"/>
<name>A0A939JNG9_9ACTN</name>
<sequence length="107" mass="11189">MNTEMNTEPLQPLTTTLSKPSNKDGWAAFTCGMAALWSAGDLSSLLFSIPLGIAAVITGLRGRAKAKRGETTGGGLALTGLVLGVLTTVVPVIFLAWLWIALANAYR</sequence>
<keyword evidence="1" id="KW-0472">Membrane</keyword>
<keyword evidence="4" id="KW-1185">Reference proteome</keyword>
<feature type="transmembrane region" description="Helical" evidence="1">
    <location>
        <begin position="74"/>
        <end position="100"/>
    </location>
</feature>
<proteinExistence type="predicted"/>
<comment type="caution">
    <text evidence="3">The sequence shown here is derived from an EMBL/GenBank/DDBJ whole genome shotgun (WGS) entry which is preliminary data.</text>
</comment>
<evidence type="ECO:0000313" key="4">
    <source>
        <dbReference type="Proteomes" id="UP000664781"/>
    </source>
</evidence>
<accession>A0A939JNG9</accession>
<feature type="transmembrane region" description="Helical" evidence="1">
    <location>
        <begin position="42"/>
        <end position="62"/>
    </location>
</feature>
<dbReference type="Proteomes" id="UP000664781">
    <property type="component" value="Unassembled WGS sequence"/>
</dbReference>
<evidence type="ECO:0000256" key="1">
    <source>
        <dbReference type="SAM" id="Phobius"/>
    </source>
</evidence>
<organism evidence="3 4">
    <name type="scientific">Streptomyces triculaminicus</name>
    <dbReference type="NCBI Taxonomy" id="2816232"/>
    <lineage>
        <taxon>Bacteria</taxon>
        <taxon>Bacillati</taxon>
        <taxon>Actinomycetota</taxon>
        <taxon>Actinomycetes</taxon>
        <taxon>Kitasatosporales</taxon>
        <taxon>Streptomycetaceae</taxon>
        <taxon>Streptomyces</taxon>
    </lineage>
</organism>
<feature type="domain" description="DUF4190" evidence="2">
    <location>
        <begin position="38"/>
        <end position="93"/>
    </location>
</feature>
<dbReference type="RefSeq" id="WP_207246562.1">
    <property type="nucleotide sequence ID" value="NZ_JAFMOF010000001.1"/>
</dbReference>
<dbReference type="EMBL" id="JAFMOF010000001">
    <property type="protein sequence ID" value="MBO0651627.1"/>
    <property type="molecule type" value="Genomic_DNA"/>
</dbReference>
<protein>
    <submittedName>
        <fullName evidence="3">DUF4190 domain-containing protein</fullName>
    </submittedName>
</protein>
<dbReference type="InterPro" id="IPR025241">
    <property type="entry name" value="DUF4190"/>
</dbReference>
<reference evidence="3" key="1">
    <citation type="submission" date="2021-03" db="EMBL/GenBank/DDBJ databases">
        <title>Streptomyces strains.</title>
        <authorList>
            <person name="Lund M.B."/>
            <person name="Toerring T."/>
        </authorList>
    </citation>
    <scope>NUCLEOTIDE SEQUENCE</scope>
    <source>
        <strain evidence="3">JCM 4242</strain>
    </source>
</reference>